<keyword evidence="4" id="KW-1185">Reference proteome</keyword>
<evidence type="ECO:0000259" key="2">
    <source>
        <dbReference type="Pfam" id="PF04116"/>
    </source>
</evidence>
<evidence type="ECO:0000313" key="4">
    <source>
        <dbReference type="Proteomes" id="UP001600165"/>
    </source>
</evidence>
<keyword evidence="1" id="KW-0472">Membrane</keyword>
<organism evidence="3 4">
    <name type="scientific">Almyronema epifaneia S1</name>
    <dbReference type="NCBI Taxonomy" id="2991925"/>
    <lineage>
        <taxon>Bacteria</taxon>
        <taxon>Bacillati</taxon>
        <taxon>Cyanobacteriota</taxon>
        <taxon>Cyanophyceae</taxon>
        <taxon>Nodosilineales</taxon>
        <taxon>Nodosilineaceae</taxon>
        <taxon>Almyronema</taxon>
        <taxon>Almyronema epifaneia</taxon>
    </lineage>
</organism>
<protein>
    <submittedName>
        <fullName evidence="3">Sterol desaturase family protein</fullName>
    </submittedName>
</protein>
<feature type="domain" description="Fatty acid hydroxylase" evidence="2">
    <location>
        <begin position="9"/>
        <end position="142"/>
    </location>
</feature>
<comment type="caution">
    <text evidence="3">The sequence shown here is derived from an EMBL/GenBank/DDBJ whole genome shotgun (WGS) entry which is preliminary data.</text>
</comment>
<dbReference type="InterPro" id="IPR006694">
    <property type="entry name" value="Fatty_acid_hydroxylase"/>
</dbReference>
<dbReference type="RefSeq" id="WP_377960390.1">
    <property type="nucleotide sequence ID" value="NZ_JBHZOL010000004.1"/>
</dbReference>
<reference evidence="3 4" key="1">
    <citation type="submission" date="2024-10" db="EMBL/GenBank/DDBJ databases">
        <authorList>
            <person name="Ratan Roy A."/>
            <person name="Morales Sandoval P.H."/>
            <person name="De Los Santos Villalobos S."/>
            <person name="Chakraborty S."/>
            <person name="Mukherjee J."/>
        </authorList>
    </citation>
    <scope>NUCLEOTIDE SEQUENCE [LARGE SCALE GENOMIC DNA]</scope>
    <source>
        <strain evidence="3 4">S1</strain>
    </source>
</reference>
<sequence length="164" mass="19354">MEIVLSALLLLLLGDFVATFLYHVPEHVFGKYHSIVHHSPNRSFVRYAWLNRKPVALIFGFLSFSAYLVWVPLLWLISAKGTLLGLCLAELHVIWRHQFSDSYQTPPRVRQVCQLLCITTPERHWRHHQNANLAYGDIFTFYETPAQYWLKLLRRFKKSYAVRL</sequence>
<name>A0ABW6I9F6_9CYAN</name>
<keyword evidence="1" id="KW-0812">Transmembrane</keyword>
<dbReference type="EMBL" id="JBHZOL010000004">
    <property type="protein sequence ID" value="MFE4104779.1"/>
    <property type="molecule type" value="Genomic_DNA"/>
</dbReference>
<proteinExistence type="predicted"/>
<evidence type="ECO:0000313" key="3">
    <source>
        <dbReference type="EMBL" id="MFE4104779.1"/>
    </source>
</evidence>
<keyword evidence="1" id="KW-1133">Transmembrane helix</keyword>
<dbReference type="Proteomes" id="UP001600165">
    <property type="component" value="Unassembled WGS sequence"/>
</dbReference>
<gene>
    <name evidence="3" type="ORF">ACFVKH_00725</name>
</gene>
<accession>A0ABW6I9F6</accession>
<feature type="transmembrane region" description="Helical" evidence="1">
    <location>
        <begin position="55"/>
        <end position="77"/>
    </location>
</feature>
<dbReference type="Pfam" id="PF04116">
    <property type="entry name" value="FA_hydroxylase"/>
    <property type="match status" value="1"/>
</dbReference>
<evidence type="ECO:0000256" key="1">
    <source>
        <dbReference type="SAM" id="Phobius"/>
    </source>
</evidence>